<name>A0A143Z1R2_9LACT</name>
<dbReference type="RefSeq" id="WP_068623178.1">
    <property type="nucleotide sequence ID" value="NZ_FJNB01000012.1"/>
</dbReference>
<organism evidence="1 3">
    <name type="scientific">Trichococcus ilyis</name>
    <dbReference type="NCBI Taxonomy" id="640938"/>
    <lineage>
        <taxon>Bacteria</taxon>
        <taxon>Bacillati</taxon>
        <taxon>Bacillota</taxon>
        <taxon>Bacilli</taxon>
        <taxon>Lactobacillales</taxon>
        <taxon>Carnobacteriaceae</taxon>
        <taxon>Trichococcus</taxon>
    </lineage>
</organism>
<protein>
    <submittedName>
        <fullName evidence="1">Uncharacterized protein</fullName>
    </submittedName>
</protein>
<evidence type="ECO:0000313" key="4">
    <source>
        <dbReference type="Proteomes" id="UP000199280"/>
    </source>
</evidence>
<keyword evidence="4" id="KW-1185">Reference proteome</keyword>
<evidence type="ECO:0000313" key="1">
    <source>
        <dbReference type="EMBL" id="CZR01086.1"/>
    </source>
</evidence>
<evidence type="ECO:0000313" key="2">
    <source>
        <dbReference type="EMBL" id="SEJ35886.1"/>
    </source>
</evidence>
<accession>A0A143Z1R2</accession>
<dbReference type="Proteomes" id="UP000199280">
    <property type="component" value="Unassembled WGS sequence"/>
</dbReference>
<dbReference type="Proteomes" id="UP000076878">
    <property type="component" value="Unassembled WGS sequence"/>
</dbReference>
<sequence length="74" mass="8654">MKPGQYEAYIKWRASMVDFSEDLGEDEAAHTLIWDAADPEAREDFNLLLASMTLDQVSYHEMKQMETQYDSEFI</sequence>
<evidence type="ECO:0000313" key="3">
    <source>
        <dbReference type="Proteomes" id="UP000076878"/>
    </source>
</evidence>
<reference evidence="1 3" key="1">
    <citation type="submission" date="2016-02" db="EMBL/GenBank/DDBJ databases">
        <authorList>
            <person name="Wen L."/>
            <person name="He K."/>
            <person name="Yang H."/>
        </authorList>
    </citation>
    <scope>NUCLEOTIDE SEQUENCE [LARGE SCALE GENOMIC DNA]</scope>
    <source>
        <strain evidence="1">Trichococcus_R210</strain>
    </source>
</reference>
<proteinExistence type="predicted"/>
<reference evidence="2 4" key="2">
    <citation type="submission" date="2016-10" db="EMBL/GenBank/DDBJ databases">
        <authorList>
            <person name="Varghese N."/>
            <person name="Submissions S."/>
        </authorList>
    </citation>
    <scope>NUCLEOTIDE SEQUENCE [LARGE SCALE GENOMIC DNA]</scope>
    <source>
        <strain evidence="2 4">DSM 22150</strain>
    </source>
</reference>
<dbReference type="EMBL" id="FJNB01000012">
    <property type="protein sequence ID" value="CZR01086.1"/>
    <property type="molecule type" value="Genomic_DNA"/>
</dbReference>
<dbReference type="STRING" id="640938.TR210_1800"/>
<gene>
    <name evidence="2" type="ORF">SAMN05216375_1124</name>
    <name evidence="1" type="ORF">TR210_1800</name>
</gene>
<dbReference type="OrthoDB" id="2135028at2"/>
<dbReference type="AlphaFoldDB" id="A0A143Z1R2"/>
<dbReference type="EMBL" id="FNYT01000012">
    <property type="protein sequence ID" value="SEJ35886.1"/>
    <property type="molecule type" value="Genomic_DNA"/>
</dbReference>